<evidence type="ECO:0000313" key="3">
    <source>
        <dbReference type="Proteomes" id="UP000249134"/>
    </source>
</evidence>
<proteinExistence type="predicted"/>
<protein>
    <submittedName>
        <fullName evidence="2">Lipoprotein</fullName>
    </submittedName>
</protein>
<dbReference type="Pfam" id="PF06486">
    <property type="entry name" value="DUF1093"/>
    <property type="match status" value="1"/>
</dbReference>
<reference evidence="2 3" key="1">
    <citation type="submission" date="2018-06" db="EMBL/GenBank/DDBJ databases">
        <authorList>
            <consortium name="Pathogen Informatics"/>
            <person name="Doyle S."/>
        </authorList>
    </citation>
    <scope>NUCLEOTIDE SEQUENCE [LARGE SCALE GENOMIC DNA]</scope>
    <source>
        <strain evidence="2 3">NCTC4824</strain>
    </source>
</reference>
<name>A0A2X4VN23_LEDLE</name>
<evidence type="ECO:0000256" key="1">
    <source>
        <dbReference type="SAM" id="Phobius"/>
    </source>
</evidence>
<keyword evidence="3" id="KW-1185">Reference proteome</keyword>
<keyword evidence="1" id="KW-1133">Transmembrane helix</keyword>
<evidence type="ECO:0000313" key="2">
    <source>
        <dbReference type="EMBL" id="SQI53556.1"/>
    </source>
</evidence>
<dbReference type="PANTHER" id="PTHR36433">
    <property type="entry name" value="HYPOTHETICAL CYTOSOLIC PROTEIN"/>
    <property type="match status" value="1"/>
</dbReference>
<organism evidence="2 3">
    <name type="scientific">Lederbergia lenta</name>
    <name type="common">Bacillus lentus</name>
    <dbReference type="NCBI Taxonomy" id="1467"/>
    <lineage>
        <taxon>Bacteria</taxon>
        <taxon>Bacillati</taxon>
        <taxon>Bacillota</taxon>
        <taxon>Bacilli</taxon>
        <taxon>Bacillales</taxon>
        <taxon>Bacillaceae</taxon>
        <taxon>Lederbergia</taxon>
    </lineage>
</organism>
<dbReference type="NCBIfam" id="TIGR01655">
    <property type="entry name" value="yxeA_fam"/>
    <property type="match status" value="1"/>
</dbReference>
<dbReference type="InterPro" id="IPR006542">
    <property type="entry name" value="DUF1093"/>
</dbReference>
<keyword evidence="2" id="KW-0449">Lipoprotein</keyword>
<dbReference type="Proteomes" id="UP000249134">
    <property type="component" value="Chromosome 1"/>
</dbReference>
<dbReference type="AlphaFoldDB" id="A0A2X4VN23"/>
<dbReference type="KEGG" id="blen:NCTC4824_00957"/>
<dbReference type="Gene3D" id="2.40.50.480">
    <property type="match status" value="1"/>
</dbReference>
<keyword evidence="1" id="KW-0812">Transmembrane</keyword>
<dbReference type="RefSeq" id="WP_066135787.1">
    <property type="nucleotide sequence ID" value="NZ_CBCSGM010000001.1"/>
</dbReference>
<dbReference type="STRING" id="1348624.GCA_001591545_00057"/>
<dbReference type="EMBL" id="LS483476">
    <property type="protein sequence ID" value="SQI53556.1"/>
    <property type="molecule type" value="Genomic_DNA"/>
</dbReference>
<accession>A0A2X4VN23</accession>
<dbReference type="SUPFAM" id="SSF159121">
    <property type="entry name" value="BC4932-like"/>
    <property type="match status" value="1"/>
</dbReference>
<dbReference type="InterPro" id="IPR036166">
    <property type="entry name" value="YxeA-like_sf"/>
</dbReference>
<dbReference type="PANTHER" id="PTHR36433:SF2">
    <property type="entry name" value="YXEA FAMILY PROTEIN"/>
    <property type="match status" value="1"/>
</dbReference>
<feature type="transmembrane region" description="Helical" evidence="1">
    <location>
        <begin position="6"/>
        <end position="23"/>
    </location>
</feature>
<keyword evidence="1" id="KW-0472">Membrane</keyword>
<gene>
    <name evidence="2" type="ORF">NCTC4824_00957</name>
</gene>
<sequence length="116" mass="13049">MKKGFIIMGIIVVLLIGAVLVLGKIDFNRMGKANAYYHVDIPASVEETKLDSGEIIKRYLYTGAAYKENGEEIKVEFTAAKQLREGAYLKLYLNKGNNVTSYDEVQQLDIPKKVNF</sequence>